<dbReference type="SMART" id="SM00708">
    <property type="entry name" value="PhBP"/>
    <property type="match status" value="1"/>
</dbReference>
<keyword evidence="2" id="KW-1185">Reference proteome</keyword>
<accession>A0ABQ7QAA1</accession>
<dbReference type="Pfam" id="PF01395">
    <property type="entry name" value="PBP_GOBP"/>
    <property type="match status" value="1"/>
</dbReference>
<dbReference type="InterPro" id="IPR036728">
    <property type="entry name" value="PBP_GOBP_sf"/>
</dbReference>
<dbReference type="InterPro" id="IPR006170">
    <property type="entry name" value="PBP/GOBP"/>
</dbReference>
<organism evidence="1 2">
    <name type="scientific">Plutella xylostella</name>
    <name type="common">Diamondback moth</name>
    <name type="synonym">Plutella maculipennis</name>
    <dbReference type="NCBI Taxonomy" id="51655"/>
    <lineage>
        <taxon>Eukaryota</taxon>
        <taxon>Metazoa</taxon>
        <taxon>Ecdysozoa</taxon>
        <taxon>Arthropoda</taxon>
        <taxon>Hexapoda</taxon>
        <taxon>Insecta</taxon>
        <taxon>Pterygota</taxon>
        <taxon>Neoptera</taxon>
        <taxon>Endopterygota</taxon>
        <taxon>Lepidoptera</taxon>
        <taxon>Glossata</taxon>
        <taxon>Ditrysia</taxon>
        <taxon>Yponomeutoidea</taxon>
        <taxon>Plutellidae</taxon>
        <taxon>Plutella</taxon>
    </lineage>
</organism>
<dbReference type="EMBL" id="JAHIBW010000018">
    <property type="protein sequence ID" value="KAG7302157.1"/>
    <property type="molecule type" value="Genomic_DNA"/>
</dbReference>
<comment type="caution">
    <text evidence="1">The sequence shown here is derived from an EMBL/GenBank/DDBJ whole genome shotgun (WGS) entry which is preliminary data.</text>
</comment>
<evidence type="ECO:0000313" key="2">
    <source>
        <dbReference type="Proteomes" id="UP000823941"/>
    </source>
</evidence>
<sequence length="116" mass="13414">MKNTSKIMKKSCMPKNNVTEDQVGNIEQGEFLEERKVMCYIKCIYAMGGAIKNDKFVYDAMIKHVNLVFPPEIKEPTLAAINQCRDVDKQYADSCEAAYWVAKCMYEYGPEQFFFP</sequence>
<proteinExistence type="predicted"/>
<dbReference type="CDD" id="cd23992">
    <property type="entry name" value="PBP_GOBP"/>
    <property type="match status" value="1"/>
</dbReference>
<dbReference type="Gene3D" id="1.10.238.20">
    <property type="entry name" value="Pheromone/general odorant binding protein domain"/>
    <property type="match status" value="1"/>
</dbReference>
<dbReference type="Proteomes" id="UP000823941">
    <property type="component" value="Chromosome 18"/>
</dbReference>
<dbReference type="SUPFAM" id="SSF47565">
    <property type="entry name" value="Insect pheromone/odorant-binding proteins"/>
    <property type="match status" value="1"/>
</dbReference>
<dbReference type="PANTHER" id="PTHR21364:SF2">
    <property type="entry name" value="GENERAL ODORANT-BINDING PROTEIN 19A"/>
    <property type="match status" value="1"/>
</dbReference>
<protein>
    <submittedName>
        <fullName evidence="1">Uncharacterized protein</fullName>
    </submittedName>
</protein>
<evidence type="ECO:0000313" key="1">
    <source>
        <dbReference type="EMBL" id="KAG7302157.1"/>
    </source>
</evidence>
<gene>
    <name evidence="1" type="ORF">JYU34_013629</name>
</gene>
<dbReference type="PANTHER" id="PTHR21364">
    <property type="entry name" value="GENERAL ODORANT-BINDING PROTEIN 19A"/>
    <property type="match status" value="1"/>
</dbReference>
<reference evidence="1 2" key="1">
    <citation type="submission" date="2021-06" db="EMBL/GenBank/DDBJ databases">
        <title>A haploid diamondback moth (Plutella xylostella L.) genome assembly resolves 31 chromosomes and identifies a diamide resistance mutation.</title>
        <authorList>
            <person name="Ward C.M."/>
            <person name="Perry K.D."/>
            <person name="Baker G."/>
            <person name="Powis K."/>
            <person name="Heckel D.G."/>
            <person name="Baxter S.W."/>
        </authorList>
    </citation>
    <scope>NUCLEOTIDE SEQUENCE [LARGE SCALE GENOMIC DNA]</scope>
    <source>
        <strain evidence="1 2">LV</strain>
        <tissue evidence="1">Single pupa</tissue>
    </source>
</reference>
<name>A0ABQ7QAA1_PLUXY</name>